<evidence type="ECO:0000256" key="3">
    <source>
        <dbReference type="ARBA" id="ARBA00022670"/>
    </source>
</evidence>
<evidence type="ECO:0000313" key="13">
    <source>
        <dbReference type="EMBL" id="RHZ42488.1"/>
    </source>
</evidence>
<dbReference type="EMBL" id="QUTF01000939">
    <property type="protein sequence ID" value="RHZ42488.1"/>
    <property type="molecule type" value="Genomic_DNA"/>
</dbReference>
<accession>A0A397BDS8</accession>
<dbReference type="Proteomes" id="UP000265427">
    <property type="component" value="Unassembled WGS sequence"/>
</dbReference>
<dbReference type="PANTHER" id="PTHR12147:SF56">
    <property type="entry name" value="AMINOPEPTIDASE YDR415C-RELATED"/>
    <property type="match status" value="1"/>
</dbReference>
<keyword evidence="2" id="KW-0031">Aminopeptidase</keyword>
<dbReference type="Gene3D" id="3.40.630.10">
    <property type="entry name" value="Zn peptidases"/>
    <property type="match status" value="1"/>
</dbReference>
<evidence type="ECO:0000313" key="16">
    <source>
        <dbReference type="Proteomes" id="UP000286510"/>
    </source>
</evidence>
<proteinExistence type="inferred from homology"/>
<evidence type="ECO:0000313" key="15">
    <source>
        <dbReference type="Proteomes" id="UP000266196"/>
    </source>
</evidence>
<feature type="signal peptide" evidence="9">
    <location>
        <begin position="1"/>
        <end position="15"/>
    </location>
</feature>
<name>A0A397BDS8_APHAT</name>
<dbReference type="Pfam" id="PF04389">
    <property type="entry name" value="Peptidase_M28"/>
    <property type="match status" value="1"/>
</dbReference>
<organism evidence="11 14">
    <name type="scientific">Aphanomyces astaci</name>
    <name type="common">Crayfish plague agent</name>
    <dbReference type="NCBI Taxonomy" id="112090"/>
    <lineage>
        <taxon>Eukaryota</taxon>
        <taxon>Sar</taxon>
        <taxon>Stramenopiles</taxon>
        <taxon>Oomycota</taxon>
        <taxon>Saprolegniomycetes</taxon>
        <taxon>Saprolegniales</taxon>
        <taxon>Verrucalvaceae</taxon>
        <taxon>Aphanomyces</taxon>
    </lineage>
</organism>
<dbReference type="GO" id="GO:0046872">
    <property type="term" value="F:metal ion binding"/>
    <property type="evidence" value="ECO:0007669"/>
    <property type="project" value="UniProtKB-KW"/>
</dbReference>
<evidence type="ECO:0000256" key="5">
    <source>
        <dbReference type="ARBA" id="ARBA00022729"/>
    </source>
</evidence>
<evidence type="ECO:0000313" key="12">
    <source>
        <dbReference type="EMBL" id="RHZ00487.1"/>
    </source>
</evidence>
<evidence type="ECO:0000256" key="6">
    <source>
        <dbReference type="ARBA" id="ARBA00022801"/>
    </source>
</evidence>
<dbReference type="EMBL" id="QUTE01015142">
    <property type="protein sequence ID" value="RHZ00487.1"/>
    <property type="molecule type" value="Genomic_DNA"/>
</dbReference>
<comment type="caution">
    <text evidence="11">The sequence shown here is derived from an EMBL/GenBank/DDBJ whole genome shotgun (WGS) entry which is preliminary data.</text>
</comment>
<evidence type="ECO:0000259" key="10">
    <source>
        <dbReference type="Pfam" id="PF04389"/>
    </source>
</evidence>
<dbReference type="AlphaFoldDB" id="A0A397BDS8"/>
<evidence type="ECO:0000256" key="4">
    <source>
        <dbReference type="ARBA" id="ARBA00022723"/>
    </source>
</evidence>
<evidence type="ECO:0000313" key="11">
    <source>
        <dbReference type="EMBL" id="RHY18815.1"/>
    </source>
</evidence>
<dbReference type="VEuPathDB" id="FungiDB:H257_13393"/>
<protein>
    <recommendedName>
        <fullName evidence="10">Peptidase M28 domain-containing protein</fullName>
    </recommendedName>
</protein>
<gene>
    <name evidence="13" type="ORF">DYB26_005250</name>
    <name evidence="12" type="ORF">DYB31_014402</name>
    <name evidence="11" type="ORF">DYB36_011986</name>
</gene>
<dbReference type="Proteomes" id="UP000266196">
    <property type="component" value="Unassembled WGS sequence"/>
</dbReference>
<sequence>MKFFLLVAFTALAFAADDDRRGKRLIAMSDTSKVWLTPLEISDLESRSIGFVDATNGDWDKLAAFKTLREEVLHLTAKTFPSGPGYKAVVGTAIAKISTGDLKALLTEFVTKFSTRYKDSAQGAQSCGWIYNQVKKLVTRPDVKLTVRQFKHSWGQYSVIARVEPAGRAAASQDIVIASAHQDSINRKNNQQAPGADDDGSGTITILQSLKILLATKEWVPVRPVEFHWYSAEETGLQGSADVVKAYASQKVDVYAQMQQDMTGWVAPGKPPVVSFMDDNTDPGLTAFLESLVNEYLAIPATHDKCGYGCSDHASWNRAGYPASMPFETKVRDLNPNIHSTRDSLATIDFNHIAEFTKLTVSYIVELTQGLR</sequence>
<keyword evidence="5 9" id="KW-0732">Signal</keyword>
<dbReference type="InterPro" id="IPR007484">
    <property type="entry name" value="Peptidase_M28"/>
</dbReference>
<dbReference type="InterPro" id="IPR045175">
    <property type="entry name" value="M28_fam"/>
</dbReference>
<evidence type="ECO:0000256" key="1">
    <source>
        <dbReference type="ARBA" id="ARBA00001947"/>
    </source>
</evidence>
<feature type="domain" description="Peptidase M28" evidence="10">
    <location>
        <begin position="159"/>
        <end position="362"/>
    </location>
</feature>
<dbReference type="Proteomes" id="UP000286510">
    <property type="component" value="Unassembled WGS sequence"/>
</dbReference>
<keyword evidence="7" id="KW-0862">Zinc</keyword>
<feature type="chain" id="PRO_5035557026" description="Peptidase M28 domain-containing protein" evidence="9">
    <location>
        <begin position="16"/>
        <end position="372"/>
    </location>
</feature>
<keyword evidence="6" id="KW-0378">Hydrolase</keyword>
<dbReference type="PANTHER" id="PTHR12147">
    <property type="entry name" value="METALLOPEPTIDASE M28 FAMILY MEMBER"/>
    <property type="match status" value="1"/>
</dbReference>
<evidence type="ECO:0000256" key="8">
    <source>
        <dbReference type="ARBA" id="ARBA00043962"/>
    </source>
</evidence>
<keyword evidence="4" id="KW-0479">Metal-binding</keyword>
<evidence type="ECO:0000313" key="14">
    <source>
        <dbReference type="Proteomes" id="UP000265427"/>
    </source>
</evidence>
<reference evidence="14 15" key="1">
    <citation type="submission" date="2018-08" db="EMBL/GenBank/DDBJ databases">
        <title>Aphanomyces genome sequencing and annotation.</title>
        <authorList>
            <person name="Minardi D."/>
            <person name="Oidtmann B."/>
            <person name="Van Der Giezen M."/>
            <person name="Studholme D.J."/>
        </authorList>
    </citation>
    <scope>NUCLEOTIDE SEQUENCE [LARGE SCALE GENOMIC DNA]</scope>
    <source>
        <strain evidence="12 15">197901</strain>
        <strain evidence="13 16">FDL457</strain>
        <strain evidence="11 14">Kv</strain>
    </source>
</reference>
<keyword evidence="3" id="KW-0645">Protease</keyword>
<evidence type="ECO:0000256" key="2">
    <source>
        <dbReference type="ARBA" id="ARBA00022438"/>
    </source>
</evidence>
<comment type="similarity">
    <text evidence="8">Belongs to the peptidase M28 family. M28E subfamily.</text>
</comment>
<dbReference type="GO" id="GO:0004177">
    <property type="term" value="F:aminopeptidase activity"/>
    <property type="evidence" value="ECO:0007669"/>
    <property type="project" value="UniProtKB-KW"/>
</dbReference>
<dbReference type="EMBL" id="QUSZ01003342">
    <property type="protein sequence ID" value="RHY18815.1"/>
    <property type="molecule type" value="Genomic_DNA"/>
</dbReference>
<dbReference type="SUPFAM" id="SSF53187">
    <property type="entry name" value="Zn-dependent exopeptidases"/>
    <property type="match status" value="1"/>
</dbReference>
<dbReference type="GO" id="GO:0008235">
    <property type="term" value="F:metalloexopeptidase activity"/>
    <property type="evidence" value="ECO:0007669"/>
    <property type="project" value="InterPro"/>
</dbReference>
<evidence type="ECO:0000256" key="7">
    <source>
        <dbReference type="ARBA" id="ARBA00022833"/>
    </source>
</evidence>
<dbReference type="GO" id="GO:0006508">
    <property type="term" value="P:proteolysis"/>
    <property type="evidence" value="ECO:0007669"/>
    <property type="project" value="UniProtKB-KW"/>
</dbReference>
<comment type="cofactor">
    <cofactor evidence="1">
        <name>Zn(2+)</name>
        <dbReference type="ChEBI" id="CHEBI:29105"/>
    </cofactor>
</comment>
<evidence type="ECO:0000256" key="9">
    <source>
        <dbReference type="SAM" id="SignalP"/>
    </source>
</evidence>